<dbReference type="EMBL" id="PDHS01000253">
    <property type="protein sequence ID" value="MQM31025.1"/>
    <property type="molecule type" value="Genomic_DNA"/>
</dbReference>
<dbReference type="Proteomes" id="UP000342300">
    <property type="component" value="Unassembled WGS sequence"/>
</dbReference>
<protein>
    <submittedName>
        <fullName evidence="2">Cation-binding protein</fullName>
    </submittedName>
</protein>
<name>A0A6A7RU63_9PROT</name>
<evidence type="ECO:0000313" key="3">
    <source>
        <dbReference type="Proteomes" id="UP000342300"/>
    </source>
</evidence>
<gene>
    <name evidence="2" type="ORF">CRU78_11080</name>
</gene>
<organism evidence="2 3">
    <name type="scientific">Candidatus Accumulibacter phosphatis</name>
    <dbReference type="NCBI Taxonomy" id="327160"/>
    <lineage>
        <taxon>Bacteria</taxon>
        <taxon>Pseudomonadati</taxon>
        <taxon>Pseudomonadota</taxon>
        <taxon>Betaproteobacteria</taxon>
        <taxon>Candidatus Accumulibacter</taxon>
    </lineage>
</organism>
<dbReference type="Gene3D" id="1.20.120.520">
    <property type="entry name" value="nmb1532 protein domain like"/>
    <property type="match status" value="1"/>
</dbReference>
<evidence type="ECO:0000313" key="2">
    <source>
        <dbReference type="EMBL" id="MQM31025.1"/>
    </source>
</evidence>
<comment type="caution">
    <text evidence="2">The sequence shown here is derived from an EMBL/GenBank/DDBJ whole genome shotgun (WGS) entry which is preliminary data.</text>
</comment>
<dbReference type="Pfam" id="PF01814">
    <property type="entry name" value="Hemerythrin"/>
    <property type="match status" value="1"/>
</dbReference>
<dbReference type="AlphaFoldDB" id="A0A6A7RU63"/>
<dbReference type="InterPro" id="IPR012312">
    <property type="entry name" value="Hemerythrin-like"/>
</dbReference>
<proteinExistence type="predicted"/>
<reference evidence="2 3" key="1">
    <citation type="submission" date="2017-09" db="EMBL/GenBank/DDBJ databases">
        <title>Metagenomic Analysis Reveals Denitrifying Candidatus Accumulibacter and Flanking Population as a Source of N2O.</title>
        <authorList>
            <person name="Gao H."/>
            <person name="Mao Y."/>
            <person name="Zhao X."/>
            <person name="Liu W.-T."/>
            <person name="Zhang T."/>
            <person name="Wells G."/>
        </authorList>
    </citation>
    <scope>NUCLEOTIDE SEQUENCE [LARGE SCALE GENOMIC DNA]</scope>
    <source>
        <strain evidence="2">CANDO_2_IC</strain>
    </source>
</reference>
<sequence>MLSACHGTIEKQCATLRRLVPHLLAHGVDNEARTAATKVMPYFDTAARHHHADEEDDLFPALIESMAGSDAICLREMIDGLKADHRALEACWRHLRGILERIGAGEQVALVADDVEALAVRYARHIEYEEKELLPMAGRLLSDDDLARIGRAMRARRRIDQI</sequence>
<accession>A0A6A7RU63</accession>
<evidence type="ECO:0000259" key="1">
    <source>
        <dbReference type="Pfam" id="PF01814"/>
    </source>
</evidence>
<feature type="domain" description="Hemerythrin-like" evidence="1">
    <location>
        <begin position="2"/>
        <end position="137"/>
    </location>
</feature>
<dbReference type="CDD" id="cd12108">
    <property type="entry name" value="Hr-like"/>
    <property type="match status" value="1"/>
</dbReference>